<feature type="transmembrane region" description="Helical" evidence="1">
    <location>
        <begin position="36"/>
        <end position="55"/>
    </location>
</feature>
<dbReference type="Pfam" id="PF13632">
    <property type="entry name" value="Glyco_trans_2_3"/>
    <property type="match status" value="1"/>
</dbReference>
<evidence type="ECO:0000256" key="1">
    <source>
        <dbReference type="SAM" id="Phobius"/>
    </source>
</evidence>
<evidence type="ECO:0000313" key="4">
    <source>
        <dbReference type="Proteomes" id="UP000176409"/>
    </source>
</evidence>
<reference evidence="3 4" key="1">
    <citation type="journal article" date="2016" name="Nat. Commun.">
        <title>Thousands of microbial genomes shed light on interconnected biogeochemical processes in an aquifer system.</title>
        <authorList>
            <person name="Anantharaman K."/>
            <person name="Brown C.T."/>
            <person name="Hug L.A."/>
            <person name="Sharon I."/>
            <person name="Castelle C.J."/>
            <person name="Probst A.J."/>
            <person name="Thomas B.C."/>
            <person name="Singh A."/>
            <person name="Wilkins M.J."/>
            <person name="Karaoz U."/>
            <person name="Brodie E.L."/>
            <person name="Williams K.H."/>
            <person name="Hubbard S.S."/>
            <person name="Banfield J.F."/>
        </authorList>
    </citation>
    <scope>NUCLEOTIDE SEQUENCE [LARGE SCALE GENOMIC DNA]</scope>
</reference>
<comment type="caution">
    <text evidence="3">The sequence shown here is derived from an EMBL/GenBank/DDBJ whole genome shotgun (WGS) entry which is preliminary data.</text>
</comment>
<proteinExistence type="predicted"/>
<dbReference type="STRING" id="1798396.A2973_00380"/>
<evidence type="ECO:0000313" key="3">
    <source>
        <dbReference type="EMBL" id="OGG29813.1"/>
    </source>
</evidence>
<sequence length="493" mass="57153">MRQIFIRYPNKTRRLLEILVPGMSWVLITMPFWLSFWHPALVAYLIITFDIYWFYKSFRLAIYAIRSFLTITAHTKVDWLTQASSIPECANLYHVVIIPEYQEPVHILERTLDNLTKQDYPKKRLFIVLATEAKDPTAHSTAKMLAQKYQHTFGRFLVTRHILHNGEVAGKSSNMAWAAKQVVRAMKTWGVEPDHATVTSCDADALFHPKYFSALSYQFLTDPDRDVHFYQGAILFYSNIWRIPLPNRVFNTMNSIWNLSLLSQTSRFINFSTYSLSLATVIKAGYWDVDVIPEDYHLFFKVYFAFGEKVGTRGIFLPVLADAAESHTFLRTLVNQYEQSKRWAWGVSDIPYVIRGVIMNRGIPLQDRVRRLVLLLEHHVFWPANWFVLTIGSTLPPLINPAFGRTVLGHNLSQISSGILTLSAIFLFVVIGIDWRTKPPRPKEFATWKLPLLYLQWFTLPVVSFFLSALPGLDAHTRLMLGRRLEYRVTEKV</sequence>
<feature type="domain" description="Glycosyltransferase 2-like" evidence="2">
    <location>
        <begin position="199"/>
        <end position="400"/>
    </location>
</feature>
<evidence type="ECO:0000259" key="2">
    <source>
        <dbReference type="Pfam" id="PF13632"/>
    </source>
</evidence>
<protein>
    <recommendedName>
        <fullName evidence="2">Glycosyltransferase 2-like domain-containing protein</fullName>
    </recommendedName>
</protein>
<dbReference type="AlphaFoldDB" id="A0A1F6AZ52"/>
<gene>
    <name evidence="3" type="ORF">A2973_00380</name>
</gene>
<dbReference type="SUPFAM" id="SSF53448">
    <property type="entry name" value="Nucleotide-diphospho-sugar transferases"/>
    <property type="match status" value="1"/>
</dbReference>
<keyword evidence="1" id="KW-0472">Membrane</keyword>
<dbReference type="EMBL" id="MFJZ01000036">
    <property type="protein sequence ID" value="OGG29813.1"/>
    <property type="molecule type" value="Genomic_DNA"/>
</dbReference>
<dbReference type="InterPro" id="IPR001173">
    <property type="entry name" value="Glyco_trans_2-like"/>
</dbReference>
<keyword evidence="1" id="KW-0812">Transmembrane</keyword>
<organism evidence="3 4">
    <name type="scientific">Candidatus Gottesmanbacteria bacterium RIFCSPLOWO2_01_FULL_49_10</name>
    <dbReference type="NCBI Taxonomy" id="1798396"/>
    <lineage>
        <taxon>Bacteria</taxon>
        <taxon>Candidatus Gottesmaniibacteriota</taxon>
    </lineage>
</organism>
<dbReference type="PANTHER" id="PTHR36851:SF1">
    <property type="entry name" value="GLYCO_TRANS_2-LIKE DOMAIN-CONTAINING PROTEIN"/>
    <property type="match status" value="1"/>
</dbReference>
<dbReference type="PANTHER" id="PTHR36851">
    <property type="entry name" value="UNNAMED PRODUCT"/>
    <property type="match status" value="1"/>
</dbReference>
<dbReference type="Proteomes" id="UP000176409">
    <property type="component" value="Unassembled WGS sequence"/>
</dbReference>
<accession>A0A1F6AZ52</accession>
<feature type="transmembrane region" description="Helical" evidence="1">
    <location>
        <begin position="411"/>
        <end position="431"/>
    </location>
</feature>
<dbReference type="InterPro" id="IPR029044">
    <property type="entry name" value="Nucleotide-diphossugar_trans"/>
</dbReference>
<feature type="transmembrane region" description="Helical" evidence="1">
    <location>
        <begin position="452"/>
        <end position="473"/>
    </location>
</feature>
<keyword evidence="1" id="KW-1133">Transmembrane helix</keyword>
<feature type="transmembrane region" description="Helical" evidence="1">
    <location>
        <begin position="380"/>
        <end position="399"/>
    </location>
</feature>
<dbReference type="Gene3D" id="3.90.550.10">
    <property type="entry name" value="Spore Coat Polysaccharide Biosynthesis Protein SpsA, Chain A"/>
    <property type="match status" value="1"/>
</dbReference>
<name>A0A1F6AZ52_9BACT</name>